<keyword evidence="4" id="KW-0004">4Fe-4S</keyword>
<evidence type="ECO:0000256" key="9">
    <source>
        <dbReference type="ARBA" id="ARBA00023014"/>
    </source>
</evidence>
<dbReference type="GO" id="GO:0009570">
    <property type="term" value="C:chloroplast stroma"/>
    <property type="evidence" value="ECO:0000318"/>
    <property type="project" value="GO_Central"/>
</dbReference>
<keyword evidence="8" id="KW-0408">Iron</keyword>
<reference evidence="11 12" key="1">
    <citation type="journal article" date="2017" name="Nat. Commun.">
        <title>Genome assembly with in vitro proximity ligation data and whole-genome triplication in lettuce.</title>
        <authorList>
            <person name="Reyes-Chin-Wo S."/>
            <person name="Wang Z."/>
            <person name="Yang X."/>
            <person name="Kozik A."/>
            <person name="Arikit S."/>
            <person name="Song C."/>
            <person name="Xia L."/>
            <person name="Froenicke L."/>
            <person name="Lavelle D.O."/>
            <person name="Truco M.J."/>
            <person name="Xia R."/>
            <person name="Zhu S."/>
            <person name="Xu C."/>
            <person name="Xu H."/>
            <person name="Xu X."/>
            <person name="Cox K."/>
            <person name="Korf I."/>
            <person name="Meyers B.C."/>
            <person name="Michelmore R.W."/>
        </authorList>
    </citation>
    <scope>NUCLEOTIDE SEQUENCE [LARGE SCALE GENOMIC DNA]</scope>
    <source>
        <strain evidence="12">cv. Salinas</strain>
        <tissue evidence="11">Seedlings</tissue>
    </source>
</reference>
<comment type="cofactor">
    <cofactor evidence="1">
        <name>siroheme</name>
        <dbReference type="ChEBI" id="CHEBI:60052"/>
    </cofactor>
</comment>
<evidence type="ECO:0000256" key="1">
    <source>
        <dbReference type="ARBA" id="ARBA00001929"/>
    </source>
</evidence>
<evidence type="ECO:0000313" key="12">
    <source>
        <dbReference type="Proteomes" id="UP000235145"/>
    </source>
</evidence>
<dbReference type="InterPro" id="IPR036136">
    <property type="entry name" value="Nit/Sulf_reduc_fer-like_dom_sf"/>
</dbReference>
<dbReference type="InterPro" id="IPR006066">
    <property type="entry name" value="NO2/SO3_Rdtase_FeS/sirohaem_BS"/>
</dbReference>
<gene>
    <name evidence="11" type="ORF">LSAT_V11C200061320</name>
</gene>
<dbReference type="Gene3D" id="3.90.480.10">
    <property type="entry name" value="Sulfite Reductase Hemoprotein,Domain 2"/>
    <property type="match status" value="1"/>
</dbReference>
<evidence type="ECO:0000256" key="6">
    <source>
        <dbReference type="ARBA" id="ARBA00022723"/>
    </source>
</evidence>
<dbReference type="SUPFAM" id="SSF56014">
    <property type="entry name" value="Nitrite and sulphite reductase 4Fe-4S domain-like"/>
    <property type="match status" value="1"/>
</dbReference>
<evidence type="ECO:0000256" key="5">
    <source>
        <dbReference type="ARBA" id="ARBA00022617"/>
    </source>
</evidence>
<evidence type="ECO:0000256" key="8">
    <source>
        <dbReference type="ARBA" id="ARBA00023004"/>
    </source>
</evidence>
<dbReference type="Pfam" id="PF03460">
    <property type="entry name" value="NIR_SIR_ferr"/>
    <property type="match status" value="1"/>
</dbReference>
<dbReference type="GO" id="GO:0050311">
    <property type="term" value="F:sulfite reductase (ferredoxin) activity"/>
    <property type="evidence" value="ECO:0000318"/>
    <property type="project" value="GO_Central"/>
</dbReference>
<comment type="cofactor">
    <cofactor evidence="2">
        <name>[4Fe-4S] cluster</name>
        <dbReference type="ChEBI" id="CHEBI:49883"/>
    </cofactor>
</comment>
<evidence type="ECO:0000256" key="3">
    <source>
        <dbReference type="ARBA" id="ARBA00010429"/>
    </source>
</evidence>
<evidence type="ECO:0000256" key="2">
    <source>
        <dbReference type="ARBA" id="ARBA00001966"/>
    </source>
</evidence>
<dbReference type="GO" id="GO:0020037">
    <property type="term" value="F:heme binding"/>
    <property type="evidence" value="ECO:0007669"/>
    <property type="project" value="InterPro"/>
</dbReference>
<dbReference type="PANTHER" id="PTHR11493:SF47">
    <property type="entry name" value="SULFITE REDUCTASE [NADPH] SUBUNIT BETA"/>
    <property type="match status" value="1"/>
</dbReference>
<sequence>MQEDTKHTETSKTIADLPDLKGLSSVNAIVVTQRENGSRDDRRYKYYGKKLKPPKKLPEWEFKSHLGWNEQWQGDGRLFCGLHVDSGRVKGIMKKTLREIIEKYNLNVRITPNQNIPPTYVDPLNITAMACPALPLCPLAITKVERGISDLLKRVRAVFEKVGLPYNESIVVRVTGCPNGYARPYMAELGLFGDGPNSYQLWLGGTPAQTTLARTFMNKDFEKVFEPLLHNWKSKRKSKESFGDFTNHVSKLHEWSLWFRTRTKRVTKTNSRVQVRNKNKSKLHEWSLWFGGFKKLQEIVDKWEGVPKSSSRYYLKLFTDKETFEAVDALARVENKSAHQLAMEVICNFVASQQNGKSHVDCCNTTS</sequence>
<dbReference type="Gene3D" id="3.30.413.10">
    <property type="entry name" value="Sulfite Reductase Hemoprotein, domain 1"/>
    <property type="match status" value="1"/>
</dbReference>
<dbReference type="EMBL" id="NBSK02000002">
    <property type="protein sequence ID" value="KAJ0221071.1"/>
    <property type="molecule type" value="Genomic_DNA"/>
</dbReference>
<dbReference type="InterPro" id="IPR005117">
    <property type="entry name" value="NiRdtase/SiRdtase_haem-b_fer"/>
</dbReference>
<dbReference type="SUPFAM" id="SSF55124">
    <property type="entry name" value="Nitrite/Sulfite reductase N-terminal domain-like"/>
    <property type="match status" value="1"/>
</dbReference>
<dbReference type="AlphaFoldDB" id="A0A9R1W9I9"/>
<dbReference type="PRINTS" id="PR00397">
    <property type="entry name" value="SIROHAEM"/>
</dbReference>
<evidence type="ECO:0000313" key="11">
    <source>
        <dbReference type="EMBL" id="KAJ0221071.1"/>
    </source>
</evidence>
<keyword evidence="5" id="KW-0349">Heme</keyword>
<keyword evidence="12" id="KW-1185">Reference proteome</keyword>
<proteinExistence type="inferred from homology"/>
<dbReference type="FunFam" id="3.30.413.10:FF:000014">
    <property type="entry name" value="Sulfite reductase [ferredoxin], chloroplastic"/>
    <property type="match status" value="1"/>
</dbReference>
<organism evidence="11 12">
    <name type="scientific">Lactuca sativa</name>
    <name type="common">Garden lettuce</name>
    <dbReference type="NCBI Taxonomy" id="4236"/>
    <lineage>
        <taxon>Eukaryota</taxon>
        <taxon>Viridiplantae</taxon>
        <taxon>Streptophyta</taxon>
        <taxon>Embryophyta</taxon>
        <taxon>Tracheophyta</taxon>
        <taxon>Spermatophyta</taxon>
        <taxon>Magnoliopsida</taxon>
        <taxon>eudicotyledons</taxon>
        <taxon>Gunneridae</taxon>
        <taxon>Pentapetalae</taxon>
        <taxon>asterids</taxon>
        <taxon>campanulids</taxon>
        <taxon>Asterales</taxon>
        <taxon>Asteraceae</taxon>
        <taxon>Cichorioideae</taxon>
        <taxon>Cichorieae</taxon>
        <taxon>Lactucinae</taxon>
        <taxon>Lactuca</taxon>
    </lineage>
</organism>
<accession>A0A9R1W9I9</accession>
<keyword evidence="9" id="KW-0411">Iron-sulfur</keyword>
<dbReference type="GO" id="GO:0051539">
    <property type="term" value="F:4 iron, 4 sulfur cluster binding"/>
    <property type="evidence" value="ECO:0007669"/>
    <property type="project" value="UniProtKB-KW"/>
</dbReference>
<protein>
    <recommendedName>
        <fullName evidence="10">Nitrite/Sulfite reductase ferredoxin-like domain-containing protein</fullName>
    </recommendedName>
</protein>
<keyword evidence="6" id="KW-0479">Metal-binding</keyword>
<name>A0A9R1W9I9_LACSA</name>
<evidence type="ECO:0000256" key="4">
    <source>
        <dbReference type="ARBA" id="ARBA00022485"/>
    </source>
</evidence>
<dbReference type="GO" id="GO:0046872">
    <property type="term" value="F:metal ion binding"/>
    <property type="evidence" value="ECO:0007669"/>
    <property type="project" value="UniProtKB-KW"/>
</dbReference>
<keyword evidence="7" id="KW-0560">Oxidoreductase</keyword>
<comment type="caution">
    <text evidence="11">The sequence shown here is derived from an EMBL/GenBank/DDBJ whole genome shotgun (WGS) entry which is preliminary data.</text>
</comment>
<dbReference type="Proteomes" id="UP000235145">
    <property type="component" value="Unassembled WGS sequence"/>
</dbReference>
<dbReference type="InterPro" id="IPR045854">
    <property type="entry name" value="NO2/SO3_Rdtase_4Fe4S_sf"/>
</dbReference>
<dbReference type="PANTHER" id="PTHR11493">
    <property type="entry name" value="SULFITE REDUCTASE [NADPH] SUBUNIT BETA-RELATED"/>
    <property type="match status" value="1"/>
</dbReference>
<evidence type="ECO:0000256" key="7">
    <source>
        <dbReference type="ARBA" id="ARBA00023002"/>
    </source>
</evidence>
<evidence type="ECO:0000259" key="10">
    <source>
        <dbReference type="Pfam" id="PF03460"/>
    </source>
</evidence>
<dbReference type="GO" id="GO:0000103">
    <property type="term" value="P:sulfate assimilation"/>
    <property type="evidence" value="ECO:0000318"/>
    <property type="project" value="GO_Central"/>
</dbReference>
<dbReference type="InterPro" id="IPR045169">
    <property type="entry name" value="NO2/SO3_Rdtase_4Fe4S_prot"/>
</dbReference>
<comment type="similarity">
    <text evidence="3">Belongs to the nitrite and sulfite reductase 4Fe-4S domain family.</text>
</comment>
<feature type="domain" description="Nitrite/Sulfite reductase ferredoxin-like" evidence="10">
    <location>
        <begin position="71"/>
        <end position="121"/>
    </location>
</feature>